<evidence type="ECO:0008006" key="3">
    <source>
        <dbReference type="Google" id="ProtNLM"/>
    </source>
</evidence>
<protein>
    <recommendedName>
        <fullName evidence="3">WD40 repeat domain-containing protein</fullName>
    </recommendedName>
</protein>
<dbReference type="EMBL" id="JAZBJO010000022">
    <property type="protein sequence ID" value="MEE4596004.1"/>
    <property type="molecule type" value="Genomic_DNA"/>
</dbReference>
<evidence type="ECO:0000313" key="2">
    <source>
        <dbReference type="Proteomes" id="UP001354709"/>
    </source>
</evidence>
<reference evidence="1 2" key="1">
    <citation type="submission" date="2023-11" db="EMBL/GenBank/DDBJ databases">
        <title>30 novel species of actinomycetes from the DSMZ collection.</title>
        <authorList>
            <person name="Nouioui I."/>
        </authorList>
    </citation>
    <scope>NUCLEOTIDE SEQUENCE [LARGE SCALE GENOMIC DNA]</scope>
    <source>
        <strain evidence="1 2">DSM 41524</strain>
    </source>
</reference>
<accession>A0ABU7Q5W8</accession>
<gene>
    <name evidence="1" type="ORF">V2J94_29615</name>
</gene>
<sequence>MTVSGTVIQQWDLRTGKQRARFDTKTFRPRSGAGDGPQTTVSAYPAANRVAVLTVGDPVVRIVDLATRRTTSTVKTVDDAQHIQFDRSGRYFALARGTDIFELWRREPLRKELGPLRSFAEQPGTPVAGRFLDSEGRFLLAANSTVQTYDIGKHRYLDSYDFGRLADGTTGEPSTKKYSFIDVSKDGKTVLYSDEHGIGGPLALDPAKWQRKLCRTIAYRTFTADEQDRLPARVSGHSVCPGP</sequence>
<keyword evidence="2" id="KW-1185">Reference proteome</keyword>
<dbReference type="Proteomes" id="UP001354709">
    <property type="component" value="Unassembled WGS sequence"/>
</dbReference>
<name>A0ABU7Q5W8_9ACTN</name>
<comment type="caution">
    <text evidence="1">The sequence shown here is derived from an EMBL/GenBank/DDBJ whole genome shotgun (WGS) entry which is preliminary data.</text>
</comment>
<dbReference type="InterPro" id="IPR011048">
    <property type="entry name" value="Haem_d1_sf"/>
</dbReference>
<dbReference type="Gene3D" id="2.130.10.10">
    <property type="entry name" value="YVTN repeat-like/Quinoprotein amine dehydrogenase"/>
    <property type="match status" value="1"/>
</dbReference>
<dbReference type="SUPFAM" id="SSF51004">
    <property type="entry name" value="C-terminal (heme d1) domain of cytochrome cd1-nitrite reductase"/>
    <property type="match status" value="1"/>
</dbReference>
<organism evidence="1 2">
    <name type="scientific">Streptomyces asiaticus subsp. ignotus</name>
    <dbReference type="NCBI Taxonomy" id="3098222"/>
    <lineage>
        <taxon>Bacteria</taxon>
        <taxon>Bacillati</taxon>
        <taxon>Actinomycetota</taxon>
        <taxon>Actinomycetes</taxon>
        <taxon>Kitasatosporales</taxon>
        <taxon>Streptomycetaceae</taxon>
        <taxon>Streptomyces</taxon>
        <taxon>Streptomyces violaceusniger group</taxon>
    </lineage>
</organism>
<dbReference type="RefSeq" id="WP_330812415.1">
    <property type="nucleotide sequence ID" value="NZ_JAZBJO010000022.1"/>
</dbReference>
<proteinExistence type="predicted"/>
<dbReference type="InterPro" id="IPR015943">
    <property type="entry name" value="WD40/YVTN_repeat-like_dom_sf"/>
</dbReference>
<evidence type="ECO:0000313" key="1">
    <source>
        <dbReference type="EMBL" id="MEE4596004.1"/>
    </source>
</evidence>